<keyword evidence="7" id="KW-0472">Membrane</keyword>
<dbReference type="SMART" id="SM00407">
    <property type="entry name" value="IGc1"/>
    <property type="match status" value="1"/>
</dbReference>
<dbReference type="Gene3D" id="2.60.40.10">
    <property type="entry name" value="Immunoglobulins"/>
    <property type="match status" value="3"/>
</dbReference>
<evidence type="ECO:0000256" key="5">
    <source>
        <dbReference type="ARBA" id="ARBA00023157"/>
    </source>
</evidence>
<dbReference type="PROSITE" id="PS50835">
    <property type="entry name" value="IG_LIKE"/>
    <property type="match status" value="2"/>
</dbReference>
<evidence type="ECO:0000256" key="6">
    <source>
        <dbReference type="ARBA" id="ARBA00023319"/>
    </source>
</evidence>
<keyword evidence="4" id="KW-0732">Signal</keyword>
<dbReference type="SUPFAM" id="SSF48726">
    <property type="entry name" value="Immunoglobulin"/>
    <property type="match status" value="2"/>
</dbReference>
<dbReference type="InterPro" id="IPR000879">
    <property type="entry name" value="Guanylin"/>
</dbReference>
<dbReference type="SMART" id="SM00409">
    <property type="entry name" value="IG"/>
    <property type="match status" value="1"/>
</dbReference>
<feature type="domain" description="Ig-like" evidence="8">
    <location>
        <begin position="340"/>
        <end position="439"/>
    </location>
</feature>
<keyword evidence="7" id="KW-1133">Transmembrane helix</keyword>
<evidence type="ECO:0000259" key="8">
    <source>
        <dbReference type="PROSITE" id="PS50835"/>
    </source>
</evidence>
<dbReference type="Pfam" id="PF02058">
    <property type="entry name" value="Guanylin"/>
    <property type="match status" value="1"/>
</dbReference>
<feature type="transmembrane region" description="Helical" evidence="7">
    <location>
        <begin position="446"/>
        <end position="466"/>
    </location>
</feature>
<keyword evidence="6" id="KW-0393">Immunoglobulin domain</keyword>
<evidence type="ECO:0000256" key="7">
    <source>
        <dbReference type="SAM" id="Phobius"/>
    </source>
</evidence>
<keyword evidence="3" id="KW-0964">Secreted</keyword>
<dbReference type="PANTHER" id="PTHR23411">
    <property type="entry name" value="TAPASIN"/>
    <property type="match status" value="1"/>
</dbReference>
<comment type="similarity">
    <text evidence="2">Belongs to the guanylin family.</text>
</comment>
<evidence type="ECO:0000256" key="1">
    <source>
        <dbReference type="ARBA" id="ARBA00004613"/>
    </source>
</evidence>
<dbReference type="Gene3D" id="3.90.1450.10">
    <property type="entry name" value="Guanylin"/>
    <property type="match status" value="1"/>
</dbReference>
<organism evidence="9 10">
    <name type="scientific">Knipowitschia caucasica</name>
    <name type="common">Caucasian dwarf goby</name>
    <name type="synonym">Pomatoschistus caucasicus</name>
    <dbReference type="NCBI Taxonomy" id="637954"/>
    <lineage>
        <taxon>Eukaryota</taxon>
        <taxon>Metazoa</taxon>
        <taxon>Chordata</taxon>
        <taxon>Craniata</taxon>
        <taxon>Vertebrata</taxon>
        <taxon>Euteleostomi</taxon>
        <taxon>Actinopterygii</taxon>
        <taxon>Neopterygii</taxon>
        <taxon>Teleostei</taxon>
        <taxon>Neoteleostei</taxon>
        <taxon>Acanthomorphata</taxon>
        <taxon>Gobiaria</taxon>
        <taxon>Gobiiformes</taxon>
        <taxon>Gobioidei</taxon>
        <taxon>Gobiidae</taxon>
        <taxon>Gobiinae</taxon>
        <taxon>Knipowitschia</taxon>
    </lineage>
</organism>
<accession>A0AAV2MC10</accession>
<name>A0AAV2MC10_KNICA</name>
<comment type="subcellular location">
    <subcellularLocation>
        <location evidence="1">Secreted</location>
    </subcellularLocation>
</comment>
<keyword evidence="7" id="KW-0812">Transmembrane</keyword>
<proteinExistence type="inferred from homology"/>
<dbReference type="InterPro" id="IPR007110">
    <property type="entry name" value="Ig-like_dom"/>
</dbReference>
<sequence>MYFSLEAVKRLQELTNKMLTAKNPHARPSTSLCLNPLLPMEFKQLCKQKGGSASVARLADGRADVVLSCVLVDVGGAQGGGMGRGGFSRTPATLVLRDVPTNSDQALDTLSPFVLPSAPNPDFLIFETRVSPDVPNLDVLLHADCEGLEVTCELSRFSPAESPQSSEQAFFMVLVNVEGESFSASLILKSLTAEHSTLRQSILGLPLTSAGTVNSETVMVVFSHESSVSGSLREEVQLPCGFRQQDLGQSDVLISWRVQHRGQGRRVLEMKTRLQDTQGTAVIQAERGGASVREEQVSEGNASLTLRALTVEDEGTYICSITIGPLHAQQVIQLSVIKLPEVSLSVDRLVLKSQTTLVCYSSKFFPLDAEIQWFTRGPADSEPVEFSGKTSLSGHRRHGDGTYSISSQLNVPPTISVGTVIICRVSHPALDAPLSISVTVESPESASYWGVLGFLLITGLFFFQVMK</sequence>
<dbReference type="AlphaFoldDB" id="A0AAV2MC10"/>
<dbReference type="InterPro" id="IPR050380">
    <property type="entry name" value="Immune_Resp_Modulators"/>
</dbReference>
<dbReference type="InterPro" id="IPR013783">
    <property type="entry name" value="Ig-like_fold"/>
</dbReference>
<dbReference type="SUPFAM" id="SSF89890">
    <property type="entry name" value="Proguanylin"/>
    <property type="match status" value="1"/>
</dbReference>
<evidence type="ECO:0000256" key="4">
    <source>
        <dbReference type="ARBA" id="ARBA00022729"/>
    </source>
</evidence>
<evidence type="ECO:0000313" key="9">
    <source>
        <dbReference type="EMBL" id="CAL1610903.1"/>
    </source>
</evidence>
<dbReference type="GO" id="GO:0030250">
    <property type="term" value="F:guanylate cyclase activator activity"/>
    <property type="evidence" value="ECO:0007669"/>
    <property type="project" value="InterPro"/>
</dbReference>
<dbReference type="InterPro" id="IPR036382">
    <property type="entry name" value="Guanylin_sf"/>
</dbReference>
<reference evidence="9 10" key="1">
    <citation type="submission" date="2024-04" db="EMBL/GenBank/DDBJ databases">
        <authorList>
            <person name="Waldvogel A.-M."/>
            <person name="Schoenle A."/>
        </authorList>
    </citation>
    <scope>NUCLEOTIDE SEQUENCE [LARGE SCALE GENOMIC DNA]</scope>
</reference>
<evidence type="ECO:0000256" key="2">
    <source>
        <dbReference type="ARBA" id="ARBA00009883"/>
    </source>
</evidence>
<keyword evidence="5" id="KW-1015">Disulfide bond</keyword>
<dbReference type="InterPro" id="IPR013106">
    <property type="entry name" value="Ig_V-set"/>
</dbReference>
<gene>
    <name evidence="9" type="ORF">KC01_LOCUS37424</name>
</gene>
<keyword evidence="10" id="KW-1185">Reference proteome</keyword>
<dbReference type="Pfam" id="PF07654">
    <property type="entry name" value="C1-set"/>
    <property type="match status" value="1"/>
</dbReference>
<dbReference type="InterPro" id="IPR036179">
    <property type="entry name" value="Ig-like_dom_sf"/>
</dbReference>
<dbReference type="EMBL" id="OZ035829">
    <property type="protein sequence ID" value="CAL1610903.1"/>
    <property type="molecule type" value="Genomic_DNA"/>
</dbReference>
<feature type="domain" description="Ig-like" evidence="8">
    <location>
        <begin position="216"/>
        <end position="335"/>
    </location>
</feature>
<dbReference type="GO" id="GO:0005576">
    <property type="term" value="C:extracellular region"/>
    <property type="evidence" value="ECO:0007669"/>
    <property type="project" value="UniProtKB-SubCell"/>
</dbReference>
<evidence type="ECO:0000256" key="3">
    <source>
        <dbReference type="ARBA" id="ARBA00022525"/>
    </source>
</evidence>
<dbReference type="Pfam" id="PF07686">
    <property type="entry name" value="V-set"/>
    <property type="match status" value="1"/>
</dbReference>
<protein>
    <recommendedName>
        <fullName evidence="8">Ig-like domain-containing protein</fullName>
    </recommendedName>
</protein>
<dbReference type="InterPro" id="IPR003599">
    <property type="entry name" value="Ig_sub"/>
</dbReference>
<evidence type="ECO:0000313" key="10">
    <source>
        <dbReference type="Proteomes" id="UP001497482"/>
    </source>
</evidence>
<dbReference type="SMART" id="SM00406">
    <property type="entry name" value="IGv"/>
    <property type="match status" value="1"/>
</dbReference>
<dbReference type="Proteomes" id="UP001497482">
    <property type="component" value="Chromosome 7"/>
</dbReference>
<dbReference type="InterPro" id="IPR003597">
    <property type="entry name" value="Ig_C1-set"/>
</dbReference>